<accession>A0A5C3N1U7</accession>
<gene>
    <name evidence="5" type="ORF">OE88DRAFT_1807992</name>
</gene>
<keyword evidence="6" id="KW-1185">Reference proteome</keyword>
<feature type="region of interest" description="Disordered" evidence="3">
    <location>
        <begin position="403"/>
        <end position="533"/>
    </location>
</feature>
<evidence type="ECO:0000313" key="6">
    <source>
        <dbReference type="Proteomes" id="UP000305948"/>
    </source>
</evidence>
<dbReference type="InterPro" id="IPR009057">
    <property type="entry name" value="Homeodomain-like_sf"/>
</dbReference>
<evidence type="ECO:0000256" key="3">
    <source>
        <dbReference type="SAM" id="MobiDB-lite"/>
    </source>
</evidence>
<feature type="DNA-binding region" description="Homeobox" evidence="1">
    <location>
        <begin position="128"/>
        <end position="187"/>
    </location>
</feature>
<feature type="domain" description="Homeobox" evidence="4">
    <location>
        <begin position="126"/>
        <end position="186"/>
    </location>
</feature>
<dbReference type="AlphaFoldDB" id="A0A5C3N1U7"/>
<sequence>MSHSRSTTPTPNPSTSIPTEATSTRPSFDLLASSREAHEIDPAPTARQTRDSSPPPPKSPVAPANTPSQSTSGIRGEKRPRRDSDEGRTRMSSPSGSSSGSHADMADTELEGVGDERSERSPAPPAKKKRTRTLTTPHQSAVLHALLAQSRFPTTAMREEVGRQIGLSARKVQVWFQNQRQKAKRPKSQGAQPISMPPQYGPFPNAPGTAPAPVGSFVTFGPSAPSPEALSPSETAYSSVSSAGSERAFYAAEQSLMGTGGHLSGPGIPGATFTPSLSPTRGHEASARRRGPSRLSQTFDHAPPFHPPTADLPGGVTPRYPAADITRAPVREHPYTIDPTLTLPPLAFDRPHTHGSLGGAGVLPGSPHSERLPSSAPSTVTSFVFDRPTLVAHDSPFAHHLPEPRPSLSVIPPPFALQPRPQWDPDTFSPLSRPGTSSMAPMSRPGSSYYAPESRVSPRDLLPAQSFNVGTQSPPAFGQEASSNGESTPQPTPRLARFDPVRESAVSYRSPQADPTTPPRTPEHEPSGEPSAE</sequence>
<keyword evidence="1 2" id="KW-0539">Nucleus</keyword>
<feature type="compositionally biased region" description="Polar residues" evidence="3">
    <location>
        <begin position="465"/>
        <end position="489"/>
    </location>
</feature>
<feature type="region of interest" description="Disordered" evidence="3">
    <location>
        <begin position="177"/>
        <end position="238"/>
    </location>
</feature>
<dbReference type="GO" id="GO:1990837">
    <property type="term" value="F:sequence-specific double-stranded DNA binding"/>
    <property type="evidence" value="ECO:0007669"/>
    <property type="project" value="TreeGrafter"/>
</dbReference>
<reference evidence="5 6" key="1">
    <citation type="journal article" date="2019" name="Nat. Ecol. Evol.">
        <title>Megaphylogeny resolves global patterns of mushroom evolution.</title>
        <authorList>
            <person name="Varga T."/>
            <person name="Krizsan K."/>
            <person name="Foldi C."/>
            <person name="Dima B."/>
            <person name="Sanchez-Garcia M."/>
            <person name="Sanchez-Ramirez S."/>
            <person name="Szollosi G.J."/>
            <person name="Szarkandi J.G."/>
            <person name="Papp V."/>
            <person name="Albert L."/>
            <person name="Andreopoulos W."/>
            <person name="Angelini C."/>
            <person name="Antonin V."/>
            <person name="Barry K.W."/>
            <person name="Bougher N.L."/>
            <person name="Buchanan P."/>
            <person name="Buyck B."/>
            <person name="Bense V."/>
            <person name="Catcheside P."/>
            <person name="Chovatia M."/>
            <person name="Cooper J."/>
            <person name="Damon W."/>
            <person name="Desjardin D."/>
            <person name="Finy P."/>
            <person name="Geml J."/>
            <person name="Haridas S."/>
            <person name="Hughes K."/>
            <person name="Justo A."/>
            <person name="Karasinski D."/>
            <person name="Kautmanova I."/>
            <person name="Kiss B."/>
            <person name="Kocsube S."/>
            <person name="Kotiranta H."/>
            <person name="LaButti K.M."/>
            <person name="Lechner B.E."/>
            <person name="Liimatainen K."/>
            <person name="Lipzen A."/>
            <person name="Lukacs Z."/>
            <person name="Mihaltcheva S."/>
            <person name="Morgado L.N."/>
            <person name="Niskanen T."/>
            <person name="Noordeloos M.E."/>
            <person name="Ohm R.A."/>
            <person name="Ortiz-Santana B."/>
            <person name="Ovrebo C."/>
            <person name="Racz N."/>
            <person name="Riley R."/>
            <person name="Savchenko A."/>
            <person name="Shiryaev A."/>
            <person name="Soop K."/>
            <person name="Spirin V."/>
            <person name="Szebenyi C."/>
            <person name="Tomsovsky M."/>
            <person name="Tulloss R.E."/>
            <person name="Uehling J."/>
            <person name="Grigoriev I.V."/>
            <person name="Vagvolgyi C."/>
            <person name="Papp T."/>
            <person name="Martin F.M."/>
            <person name="Miettinen O."/>
            <person name="Hibbett D.S."/>
            <person name="Nagy L.G."/>
        </authorList>
    </citation>
    <scope>NUCLEOTIDE SEQUENCE [LARGE SCALE GENOMIC DNA]</scope>
    <source>
        <strain evidence="5 6">OMC1185</strain>
    </source>
</reference>
<feature type="compositionally biased region" description="Low complexity" evidence="3">
    <location>
        <begin position="92"/>
        <end position="101"/>
    </location>
</feature>
<dbReference type="SUPFAM" id="SSF46689">
    <property type="entry name" value="Homeodomain-like"/>
    <property type="match status" value="1"/>
</dbReference>
<dbReference type="PANTHER" id="PTHR46255">
    <property type="entry name" value="SHORT STATURE HOMEOBOX"/>
    <property type="match status" value="1"/>
</dbReference>
<dbReference type="GO" id="GO:0005634">
    <property type="term" value="C:nucleus"/>
    <property type="evidence" value="ECO:0007669"/>
    <property type="project" value="UniProtKB-SubCell"/>
</dbReference>
<dbReference type="PANTHER" id="PTHR46255:SF3">
    <property type="entry name" value="HOMEOBOX DOMAIN-CONTAINING PROTEIN"/>
    <property type="match status" value="1"/>
</dbReference>
<name>A0A5C3N1U7_9AGAM</name>
<dbReference type="Gene3D" id="1.10.10.60">
    <property type="entry name" value="Homeodomain-like"/>
    <property type="match status" value="1"/>
</dbReference>
<dbReference type="EMBL" id="ML213511">
    <property type="protein sequence ID" value="TFK51183.1"/>
    <property type="molecule type" value="Genomic_DNA"/>
</dbReference>
<evidence type="ECO:0000259" key="4">
    <source>
        <dbReference type="PROSITE" id="PS50071"/>
    </source>
</evidence>
<protein>
    <submittedName>
        <fullName evidence="5">Homeobox-domain-containing protein</fullName>
    </submittedName>
</protein>
<dbReference type="CDD" id="cd00086">
    <property type="entry name" value="homeodomain"/>
    <property type="match status" value="1"/>
</dbReference>
<feature type="region of interest" description="Disordered" evidence="3">
    <location>
        <begin position="1"/>
        <end position="140"/>
    </location>
</feature>
<dbReference type="InterPro" id="IPR001356">
    <property type="entry name" value="HD"/>
</dbReference>
<evidence type="ECO:0000256" key="2">
    <source>
        <dbReference type="RuleBase" id="RU000682"/>
    </source>
</evidence>
<feature type="compositionally biased region" description="Pro residues" evidence="3">
    <location>
        <begin position="195"/>
        <end position="205"/>
    </location>
</feature>
<comment type="subcellular location">
    <subcellularLocation>
        <location evidence="1 2">Nucleus</location>
    </subcellularLocation>
</comment>
<dbReference type="OrthoDB" id="6159439at2759"/>
<feature type="compositionally biased region" description="Low complexity" evidence="3">
    <location>
        <begin position="1"/>
        <end position="19"/>
    </location>
</feature>
<dbReference type="STRING" id="5364.A0A5C3N1U7"/>
<proteinExistence type="predicted"/>
<dbReference type="InterPro" id="IPR052631">
    <property type="entry name" value="Paired_homeobox_Bicoid"/>
</dbReference>
<dbReference type="Pfam" id="PF00046">
    <property type="entry name" value="Homeodomain"/>
    <property type="match status" value="1"/>
</dbReference>
<feature type="compositionally biased region" description="Low complexity" evidence="3">
    <location>
        <begin position="222"/>
        <end position="234"/>
    </location>
</feature>
<dbReference type="Proteomes" id="UP000305948">
    <property type="component" value="Unassembled WGS sequence"/>
</dbReference>
<organism evidence="5 6">
    <name type="scientific">Heliocybe sulcata</name>
    <dbReference type="NCBI Taxonomy" id="5364"/>
    <lineage>
        <taxon>Eukaryota</taxon>
        <taxon>Fungi</taxon>
        <taxon>Dikarya</taxon>
        <taxon>Basidiomycota</taxon>
        <taxon>Agaricomycotina</taxon>
        <taxon>Agaricomycetes</taxon>
        <taxon>Gloeophyllales</taxon>
        <taxon>Gloeophyllaceae</taxon>
        <taxon>Heliocybe</taxon>
    </lineage>
</organism>
<dbReference type="SMART" id="SM00389">
    <property type="entry name" value="HOX"/>
    <property type="match status" value="1"/>
</dbReference>
<dbReference type="GO" id="GO:0000981">
    <property type="term" value="F:DNA-binding transcription factor activity, RNA polymerase II-specific"/>
    <property type="evidence" value="ECO:0007669"/>
    <property type="project" value="TreeGrafter"/>
</dbReference>
<evidence type="ECO:0000313" key="5">
    <source>
        <dbReference type="EMBL" id="TFK51183.1"/>
    </source>
</evidence>
<feature type="region of interest" description="Disordered" evidence="3">
    <location>
        <begin position="260"/>
        <end position="377"/>
    </location>
</feature>
<feature type="compositionally biased region" description="Basic and acidic residues" evidence="3">
    <location>
        <begin position="75"/>
        <end position="89"/>
    </location>
</feature>
<evidence type="ECO:0000256" key="1">
    <source>
        <dbReference type="PROSITE-ProRule" id="PRU00108"/>
    </source>
</evidence>
<keyword evidence="1 2" id="KW-0371">Homeobox</keyword>
<keyword evidence="1 2" id="KW-0238">DNA-binding</keyword>
<dbReference type="PROSITE" id="PS50071">
    <property type="entry name" value="HOMEOBOX_2"/>
    <property type="match status" value="1"/>
</dbReference>